<protein>
    <submittedName>
        <fullName evidence="1">Uncharacterized protein</fullName>
    </submittedName>
</protein>
<dbReference type="Proteomes" id="UP000008144">
    <property type="component" value="Unassembled WGS sequence"/>
</dbReference>
<reference evidence="1" key="2">
    <citation type="submission" date="2025-08" db="UniProtKB">
        <authorList>
            <consortium name="Ensembl"/>
        </authorList>
    </citation>
    <scope>IDENTIFICATION</scope>
</reference>
<dbReference type="AlphaFoldDB" id="H2XPV8"/>
<organism evidence="1 2">
    <name type="scientific">Ciona intestinalis</name>
    <name type="common">Transparent sea squirt</name>
    <name type="synonym">Ascidia intestinalis</name>
    <dbReference type="NCBI Taxonomy" id="7719"/>
    <lineage>
        <taxon>Eukaryota</taxon>
        <taxon>Metazoa</taxon>
        <taxon>Chordata</taxon>
        <taxon>Tunicata</taxon>
        <taxon>Ascidiacea</taxon>
        <taxon>Phlebobranchia</taxon>
        <taxon>Cionidae</taxon>
        <taxon>Ciona</taxon>
    </lineage>
</organism>
<keyword evidence="2" id="KW-1185">Reference proteome</keyword>
<proteinExistence type="predicted"/>
<reference evidence="1" key="3">
    <citation type="submission" date="2025-09" db="UniProtKB">
        <authorList>
            <consortium name="Ensembl"/>
        </authorList>
    </citation>
    <scope>IDENTIFICATION</scope>
</reference>
<reference evidence="2" key="1">
    <citation type="journal article" date="2002" name="Science">
        <title>The draft genome of Ciona intestinalis: insights into chordate and vertebrate origins.</title>
        <authorList>
            <person name="Dehal P."/>
            <person name="Satou Y."/>
            <person name="Campbell R.K."/>
            <person name="Chapman J."/>
            <person name="Degnan B."/>
            <person name="De Tomaso A."/>
            <person name="Davidson B."/>
            <person name="Di Gregorio A."/>
            <person name="Gelpke M."/>
            <person name="Goodstein D.M."/>
            <person name="Harafuji N."/>
            <person name="Hastings K.E."/>
            <person name="Ho I."/>
            <person name="Hotta K."/>
            <person name="Huang W."/>
            <person name="Kawashima T."/>
            <person name="Lemaire P."/>
            <person name="Martinez D."/>
            <person name="Meinertzhagen I.A."/>
            <person name="Necula S."/>
            <person name="Nonaka M."/>
            <person name="Putnam N."/>
            <person name="Rash S."/>
            <person name="Saiga H."/>
            <person name="Satake M."/>
            <person name="Terry A."/>
            <person name="Yamada L."/>
            <person name="Wang H.G."/>
            <person name="Awazu S."/>
            <person name="Azumi K."/>
            <person name="Boore J."/>
            <person name="Branno M."/>
            <person name="Chin-Bow S."/>
            <person name="DeSantis R."/>
            <person name="Doyle S."/>
            <person name="Francino P."/>
            <person name="Keys D.N."/>
            <person name="Haga S."/>
            <person name="Hayashi H."/>
            <person name="Hino K."/>
            <person name="Imai K.S."/>
            <person name="Inaba K."/>
            <person name="Kano S."/>
            <person name="Kobayashi K."/>
            <person name="Kobayashi M."/>
            <person name="Lee B.I."/>
            <person name="Makabe K.W."/>
            <person name="Manohar C."/>
            <person name="Matassi G."/>
            <person name="Medina M."/>
            <person name="Mochizuki Y."/>
            <person name="Mount S."/>
            <person name="Morishita T."/>
            <person name="Miura S."/>
            <person name="Nakayama A."/>
            <person name="Nishizaka S."/>
            <person name="Nomoto H."/>
            <person name="Ohta F."/>
            <person name="Oishi K."/>
            <person name="Rigoutsos I."/>
            <person name="Sano M."/>
            <person name="Sasaki A."/>
            <person name="Sasakura Y."/>
            <person name="Shoguchi E."/>
            <person name="Shin-i T."/>
            <person name="Spagnuolo A."/>
            <person name="Stainier D."/>
            <person name="Suzuki M.M."/>
            <person name="Tassy O."/>
            <person name="Takatori N."/>
            <person name="Tokuoka M."/>
            <person name="Yagi K."/>
            <person name="Yoshizaki F."/>
            <person name="Wada S."/>
            <person name="Zhang C."/>
            <person name="Hyatt P.D."/>
            <person name="Larimer F."/>
            <person name="Detter C."/>
            <person name="Doggett N."/>
            <person name="Glavina T."/>
            <person name="Hawkins T."/>
            <person name="Richardson P."/>
            <person name="Lucas S."/>
            <person name="Kohara Y."/>
            <person name="Levine M."/>
            <person name="Satoh N."/>
            <person name="Rokhsar D.S."/>
        </authorList>
    </citation>
    <scope>NUCLEOTIDE SEQUENCE [LARGE SCALE GENOMIC DNA]</scope>
</reference>
<name>H2XPV8_CIOIN</name>
<dbReference type="Ensembl" id="ENSCINT00000035369.1">
    <property type="protein sequence ID" value="ENSCINP00000031692.1"/>
    <property type="gene ID" value="ENSCING00000018483.1"/>
</dbReference>
<sequence>MVPRTLLCCFEANNTLGAVAKLSGNKSQMNVSTCKFKNATDNASKVGHQIQYRCWCQCNVFYFRGFNRQGHAML</sequence>
<dbReference type="HOGENOM" id="CLU_2687080_0_0_1"/>
<dbReference type="InParanoid" id="H2XPV8"/>
<evidence type="ECO:0000313" key="1">
    <source>
        <dbReference type="Ensembl" id="ENSCINP00000031692.1"/>
    </source>
</evidence>
<accession>H2XPV8</accession>
<evidence type="ECO:0000313" key="2">
    <source>
        <dbReference type="Proteomes" id="UP000008144"/>
    </source>
</evidence>